<dbReference type="AlphaFoldDB" id="J9FD37"/>
<evidence type="ECO:0000256" key="1">
    <source>
        <dbReference type="SAM" id="Phobius"/>
    </source>
</evidence>
<gene>
    <name evidence="2" type="ORF">WUBG_01584</name>
</gene>
<evidence type="ECO:0000313" key="3">
    <source>
        <dbReference type="Proteomes" id="UP000004810"/>
    </source>
</evidence>
<evidence type="ECO:0000313" key="2">
    <source>
        <dbReference type="EMBL" id="EJW87507.1"/>
    </source>
</evidence>
<proteinExistence type="predicted"/>
<accession>J9FD37</accession>
<dbReference type="Proteomes" id="UP000004810">
    <property type="component" value="Unassembled WGS sequence"/>
</dbReference>
<reference evidence="3" key="1">
    <citation type="submission" date="2012-08" db="EMBL/GenBank/DDBJ databases">
        <title>The Genome Sequence of Wuchereria bancrofti.</title>
        <authorList>
            <person name="Nutman T.B."/>
            <person name="Fink D.L."/>
            <person name="Russ C."/>
            <person name="Young S."/>
            <person name="Zeng Q."/>
            <person name="Koehrsen M."/>
            <person name="Alvarado L."/>
            <person name="Berlin A."/>
            <person name="Chapman S.B."/>
            <person name="Chen Z."/>
            <person name="Freedman E."/>
            <person name="Gellesch M."/>
            <person name="Goldberg J."/>
            <person name="Griggs A."/>
            <person name="Gujja S."/>
            <person name="Heilman E.R."/>
            <person name="Heiman D."/>
            <person name="Hepburn T."/>
            <person name="Howarth C."/>
            <person name="Jen D."/>
            <person name="Larson L."/>
            <person name="Lewis B."/>
            <person name="Mehta T."/>
            <person name="Park D."/>
            <person name="Pearson M."/>
            <person name="Roberts A."/>
            <person name="Saif S."/>
            <person name="Shea T."/>
            <person name="Shenoy N."/>
            <person name="Sisk P."/>
            <person name="Stolte C."/>
            <person name="Sykes S."/>
            <person name="Walk T."/>
            <person name="White J."/>
            <person name="Yandava C."/>
            <person name="Haas B."/>
            <person name="Henn M.R."/>
            <person name="Nusbaum C."/>
            <person name="Birren B."/>
        </authorList>
    </citation>
    <scope>NUCLEOTIDE SEQUENCE [LARGE SCALE GENOMIC DNA]</scope>
    <source>
        <strain evidence="3">NA</strain>
    </source>
</reference>
<feature type="non-terminal residue" evidence="2">
    <location>
        <position position="100"/>
    </location>
</feature>
<comment type="caution">
    <text evidence="2">The sequence shown here is derived from an EMBL/GenBank/DDBJ whole genome shotgun (WGS) entry which is preliminary data.</text>
</comment>
<protein>
    <submittedName>
        <fullName evidence="2">Uncharacterized protein</fullName>
    </submittedName>
</protein>
<sequence length="100" mass="12026">MRCIFGMRNPLFLQESCLNVNAITCIVLFLCRILVPRYYYYYYNYVPVATITISLISTDFNAYNLYYHLCDIFKRKKHRICCDMWKMQQNLISFACKSCL</sequence>
<feature type="transmembrane region" description="Helical" evidence="1">
    <location>
        <begin position="45"/>
        <end position="67"/>
    </location>
</feature>
<dbReference type="EMBL" id="ADBV01000367">
    <property type="protein sequence ID" value="EJW87507.1"/>
    <property type="molecule type" value="Genomic_DNA"/>
</dbReference>
<feature type="transmembrane region" description="Helical" evidence="1">
    <location>
        <begin position="20"/>
        <end position="39"/>
    </location>
</feature>
<organism evidence="2 3">
    <name type="scientific">Wuchereria bancrofti</name>
    <dbReference type="NCBI Taxonomy" id="6293"/>
    <lineage>
        <taxon>Eukaryota</taxon>
        <taxon>Metazoa</taxon>
        <taxon>Ecdysozoa</taxon>
        <taxon>Nematoda</taxon>
        <taxon>Chromadorea</taxon>
        <taxon>Rhabditida</taxon>
        <taxon>Spirurina</taxon>
        <taxon>Spiruromorpha</taxon>
        <taxon>Filarioidea</taxon>
        <taxon>Onchocercidae</taxon>
        <taxon>Wuchereria</taxon>
    </lineage>
</organism>
<keyword evidence="1" id="KW-0472">Membrane</keyword>
<keyword evidence="1" id="KW-0812">Transmembrane</keyword>
<keyword evidence="1" id="KW-1133">Transmembrane helix</keyword>
<name>J9FD37_WUCBA</name>